<dbReference type="EMBL" id="HACM01002551">
    <property type="protein sequence ID" value="CRZ02993.1"/>
    <property type="molecule type" value="Transcribed_RNA"/>
</dbReference>
<accession>A0A0H5QLV2</accession>
<reference evidence="1" key="1">
    <citation type="submission" date="2015-04" db="EMBL/GenBank/DDBJ databases">
        <title>The genome sequence of the plant pathogenic Rhizarian Plasmodiophora brassicae reveals insights in its biotrophic life cycle and the origin of chitin synthesis.</title>
        <authorList>
            <person name="Schwelm A."/>
            <person name="Fogelqvist J."/>
            <person name="Knaust A."/>
            <person name="Julke S."/>
            <person name="Lilja T."/>
            <person name="Dhandapani V."/>
            <person name="Bonilla-Rosso G."/>
            <person name="Karlsson M."/>
            <person name="Shevchenko A."/>
            <person name="Choi S.R."/>
            <person name="Kim H.G."/>
            <person name="Park J.Y."/>
            <person name="Lim Y.P."/>
            <person name="Ludwig-Muller J."/>
            <person name="Dixelius C."/>
        </authorList>
    </citation>
    <scope>NUCLEOTIDE SEQUENCE</scope>
    <source>
        <tissue evidence="1">Potato root galls</tissue>
    </source>
</reference>
<sequence>MKIDLSDLISCLRGHPASGEFPIVNTRPYASLMATAACDAHLFARLQVHEIVSFKIILVPVHGGDANDQITLKVVCEHFTCPVSHMCLRKRPCDILHHDEGSKLNQ</sequence>
<protein>
    <submittedName>
        <fullName evidence="1">Uncharacterized protein</fullName>
    </submittedName>
</protein>
<dbReference type="AlphaFoldDB" id="A0A0H5QLV2"/>
<name>A0A0H5QLV2_9EUKA</name>
<evidence type="ECO:0000313" key="1">
    <source>
        <dbReference type="EMBL" id="CRZ02993.1"/>
    </source>
</evidence>
<organism evidence="1">
    <name type="scientific">Spongospora subterranea</name>
    <dbReference type="NCBI Taxonomy" id="70186"/>
    <lineage>
        <taxon>Eukaryota</taxon>
        <taxon>Sar</taxon>
        <taxon>Rhizaria</taxon>
        <taxon>Endomyxa</taxon>
        <taxon>Phytomyxea</taxon>
        <taxon>Plasmodiophorida</taxon>
        <taxon>Plasmodiophoridae</taxon>
        <taxon>Spongospora</taxon>
    </lineage>
</organism>
<dbReference type="EMBL" id="HACM01002549">
    <property type="protein sequence ID" value="CRZ02991.1"/>
    <property type="molecule type" value="Transcribed_RNA"/>
</dbReference>
<proteinExistence type="predicted"/>